<dbReference type="Pfam" id="PF01740">
    <property type="entry name" value="STAS"/>
    <property type="match status" value="1"/>
</dbReference>
<protein>
    <recommendedName>
        <fullName evidence="1">STAS domain-containing protein</fullName>
    </recommendedName>
</protein>
<dbReference type="Proteomes" id="UP000297739">
    <property type="component" value="Unassembled WGS sequence"/>
</dbReference>
<gene>
    <name evidence="2" type="ORF">E5J99_01700</name>
</gene>
<dbReference type="EMBL" id="SRLD01000002">
    <property type="protein sequence ID" value="TGE19841.1"/>
    <property type="molecule type" value="Genomic_DNA"/>
</dbReference>
<dbReference type="AlphaFoldDB" id="A0A4Z0PS52"/>
<dbReference type="OrthoDB" id="885901at2"/>
<reference evidence="2 3" key="1">
    <citation type="submission" date="2019-04" db="EMBL/GenBank/DDBJ databases">
        <authorList>
            <person name="Feng G."/>
            <person name="Zhang J."/>
            <person name="Zhu H."/>
        </authorList>
    </citation>
    <scope>NUCLEOTIDE SEQUENCE [LARGE SCALE GENOMIC DNA]</scope>
    <source>
        <strain evidence="2 3">JCM 17223</strain>
    </source>
</reference>
<evidence type="ECO:0000313" key="2">
    <source>
        <dbReference type="EMBL" id="TGE19841.1"/>
    </source>
</evidence>
<keyword evidence="3" id="KW-1185">Reference proteome</keyword>
<feature type="domain" description="STAS" evidence="1">
    <location>
        <begin position="29"/>
        <end position="91"/>
    </location>
</feature>
<dbReference type="InterPro" id="IPR036513">
    <property type="entry name" value="STAS_dom_sf"/>
</dbReference>
<organism evidence="2 3">
    <name type="scientific">Hymenobacter elongatus</name>
    <dbReference type="NCBI Taxonomy" id="877208"/>
    <lineage>
        <taxon>Bacteria</taxon>
        <taxon>Pseudomonadati</taxon>
        <taxon>Bacteroidota</taxon>
        <taxon>Cytophagia</taxon>
        <taxon>Cytophagales</taxon>
        <taxon>Hymenobacteraceae</taxon>
        <taxon>Hymenobacter</taxon>
    </lineage>
</organism>
<evidence type="ECO:0000313" key="3">
    <source>
        <dbReference type="Proteomes" id="UP000297739"/>
    </source>
</evidence>
<dbReference type="SUPFAM" id="SSF52091">
    <property type="entry name" value="SpoIIaa-like"/>
    <property type="match status" value="1"/>
</dbReference>
<sequence>MEVYREILPESYLLILADDVLPSTDYKDDALDRALSRAARSGKSSVWVDCSHLHHLPSDAAELLTYYYHKLTKHGMSLILCHLSAETQQELLALAPTLSVPIVRTLLDAEKYCQHHHHSNVRRKHSDAA</sequence>
<dbReference type="Gene3D" id="3.30.750.24">
    <property type="entry name" value="STAS domain"/>
    <property type="match status" value="1"/>
</dbReference>
<evidence type="ECO:0000259" key="1">
    <source>
        <dbReference type="Pfam" id="PF01740"/>
    </source>
</evidence>
<dbReference type="InterPro" id="IPR002645">
    <property type="entry name" value="STAS_dom"/>
</dbReference>
<accession>A0A4Z0PS52</accession>
<dbReference type="RefSeq" id="WP_135495989.1">
    <property type="nucleotide sequence ID" value="NZ_SRLD01000002.1"/>
</dbReference>
<comment type="caution">
    <text evidence="2">The sequence shown here is derived from an EMBL/GenBank/DDBJ whole genome shotgun (WGS) entry which is preliminary data.</text>
</comment>
<proteinExistence type="predicted"/>
<name>A0A4Z0PS52_9BACT</name>